<keyword evidence="4" id="KW-0175">Coiled coil</keyword>
<evidence type="ECO:0000313" key="6">
    <source>
        <dbReference type="EMBL" id="MCS0581179.1"/>
    </source>
</evidence>
<dbReference type="Proteomes" id="UP001204151">
    <property type="component" value="Unassembled WGS sequence"/>
</dbReference>
<dbReference type="Gene3D" id="3.30.450.40">
    <property type="match status" value="2"/>
</dbReference>
<evidence type="ECO:0000256" key="3">
    <source>
        <dbReference type="ARBA" id="ARBA00022553"/>
    </source>
</evidence>
<dbReference type="PANTHER" id="PTHR43065">
    <property type="entry name" value="SENSOR HISTIDINE KINASE"/>
    <property type="match status" value="1"/>
</dbReference>
<dbReference type="GO" id="GO:0016301">
    <property type="term" value="F:kinase activity"/>
    <property type="evidence" value="ECO:0007669"/>
    <property type="project" value="UniProtKB-KW"/>
</dbReference>
<dbReference type="InterPro" id="IPR003594">
    <property type="entry name" value="HATPase_dom"/>
</dbReference>
<proteinExistence type="predicted"/>
<dbReference type="InterPro" id="IPR036097">
    <property type="entry name" value="HisK_dim/P_sf"/>
</dbReference>
<keyword evidence="3" id="KW-0597">Phosphoprotein</keyword>
<sequence>MEDRLARLETVQAMLLGIGHLSASCTDVTEFIGAVHRALGRIMYAENFYVTLAEREDDTVRFVYFADSRDEGPSPDERVRLASPDESPTAWVMLNKQPLTMTGDEMRERETGMVWGKGSLAEHWMGCPLLDQQHEVLGAIVIQSYQPEHTYSEEDQALFALIANHVSNALQGLQSMDRLERAVQERTRALAREVAERRRAEQVQHALYQIADLSAAALEPDVLAASLHGIIGELMMAKNFIIALTHPDTGEISIPYFADEKDGEAPQKRFPFGMGMVSYVLQTKQAQLHDAGSFARLHAAGKVKHPLGSTDIASWIGAPMLVHDKAYGVLVVQSYDPTVVYTKADLDLLAFISSHVAVAIARMQSDRAIRKAKERLEQQNAALEQALHQLQEAQSELVRKEKLASLGQMVAGVAHEINTPLGICVTATSHLVQELKLTREELAAGAMTEDSLNAFFDIVDQSLRIMTTNTQRAAALVRSFKQVAVDQSSDDIRSFNLGTYLNEVLLSLQPKLKGRPIEVAVDCPKDLVLESFPGAVSQIVTNMVVNSLMHGFERDQRGHITVHAALDGDHVVFEYADDGAGMDAETLAKLFDPFFTTKRGSGGSGLGGHILYNLATNVLGGSLRVESSPGQGLRYHLRFPRKTARPVLKAA</sequence>
<dbReference type="InterPro" id="IPR004358">
    <property type="entry name" value="Sig_transdc_His_kin-like_C"/>
</dbReference>
<dbReference type="InterPro" id="IPR005467">
    <property type="entry name" value="His_kinase_dom"/>
</dbReference>
<feature type="coiled-coil region" evidence="4">
    <location>
        <begin position="362"/>
        <end position="403"/>
    </location>
</feature>
<dbReference type="Pfam" id="PF13185">
    <property type="entry name" value="GAF_2"/>
    <property type="match status" value="2"/>
</dbReference>
<name>A0ABT1ZN78_9BURK</name>
<dbReference type="Gene3D" id="3.30.565.10">
    <property type="entry name" value="Histidine kinase-like ATPase, C-terminal domain"/>
    <property type="match status" value="1"/>
</dbReference>
<evidence type="ECO:0000313" key="7">
    <source>
        <dbReference type="Proteomes" id="UP001204151"/>
    </source>
</evidence>
<dbReference type="PANTHER" id="PTHR43065:SF47">
    <property type="match status" value="1"/>
</dbReference>
<dbReference type="PROSITE" id="PS51257">
    <property type="entry name" value="PROKAR_LIPOPROTEIN"/>
    <property type="match status" value="1"/>
</dbReference>
<dbReference type="SMART" id="SM00065">
    <property type="entry name" value="GAF"/>
    <property type="match status" value="2"/>
</dbReference>
<evidence type="ECO:0000256" key="2">
    <source>
        <dbReference type="ARBA" id="ARBA00012438"/>
    </source>
</evidence>
<keyword evidence="6" id="KW-0808">Transferase</keyword>
<organism evidence="6 7">
    <name type="scientific">Massilia pinisoli</name>
    <dbReference type="NCBI Taxonomy" id="1772194"/>
    <lineage>
        <taxon>Bacteria</taxon>
        <taxon>Pseudomonadati</taxon>
        <taxon>Pseudomonadota</taxon>
        <taxon>Betaproteobacteria</taxon>
        <taxon>Burkholderiales</taxon>
        <taxon>Oxalobacteraceae</taxon>
        <taxon>Telluria group</taxon>
        <taxon>Massilia</taxon>
    </lineage>
</organism>
<dbReference type="InterPro" id="IPR036890">
    <property type="entry name" value="HATPase_C_sf"/>
</dbReference>
<dbReference type="SMART" id="SM00387">
    <property type="entry name" value="HATPase_c"/>
    <property type="match status" value="1"/>
</dbReference>
<evidence type="ECO:0000259" key="5">
    <source>
        <dbReference type="PROSITE" id="PS50109"/>
    </source>
</evidence>
<evidence type="ECO:0000256" key="1">
    <source>
        <dbReference type="ARBA" id="ARBA00000085"/>
    </source>
</evidence>
<evidence type="ECO:0000256" key="4">
    <source>
        <dbReference type="SAM" id="Coils"/>
    </source>
</evidence>
<accession>A0ABT1ZN78</accession>
<dbReference type="InterPro" id="IPR029016">
    <property type="entry name" value="GAF-like_dom_sf"/>
</dbReference>
<dbReference type="Pfam" id="PF02518">
    <property type="entry name" value="HATPase_c"/>
    <property type="match status" value="1"/>
</dbReference>
<dbReference type="PROSITE" id="PS50109">
    <property type="entry name" value="HIS_KIN"/>
    <property type="match status" value="1"/>
</dbReference>
<dbReference type="CDD" id="cd00082">
    <property type="entry name" value="HisKA"/>
    <property type="match status" value="1"/>
</dbReference>
<dbReference type="InterPro" id="IPR003018">
    <property type="entry name" value="GAF"/>
</dbReference>
<comment type="caution">
    <text evidence="6">The sequence shown here is derived from an EMBL/GenBank/DDBJ whole genome shotgun (WGS) entry which is preliminary data.</text>
</comment>
<dbReference type="Gene3D" id="1.10.287.130">
    <property type="match status" value="1"/>
</dbReference>
<keyword evidence="7" id="KW-1185">Reference proteome</keyword>
<dbReference type="RefSeq" id="WP_258815794.1">
    <property type="nucleotide sequence ID" value="NZ_JANUGW010000003.1"/>
</dbReference>
<dbReference type="PRINTS" id="PR00344">
    <property type="entry name" value="BCTRLSENSOR"/>
</dbReference>
<feature type="domain" description="Histidine kinase" evidence="5">
    <location>
        <begin position="412"/>
        <end position="643"/>
    </location>
</feature>
<dbReference type="SUPFAM" id="SSF55781">
    <property type="entry name" value="GAF domain-like"/>
    <property type="match status" value="2"/>
</dbReference>
<dbReference type="InterPro" id="IPR003661">
    <property type="entry name" value="HisK_dim/P_dom"/>
</dbReference>
<keyword evidence="6" id="KW-0418">Kinase</keyword>
<dbReference type="EMBL" id="JANUGW010000003">
    <property type="protein sequence ID" value="MCS0581179.1"/>
    <property type="molecule type" value="Genomic_DNA"/>
</dbReference>
<dbReference type="SUPFAM" id="SSF55874">
    <property type="entry name" value="ATPase domain of HSP90 chaperone/DNA topoisomerase II/histidine kinase"/>
    <property type="match status" value="1"/>
</dbReference>
<protein>
    <recommendedName>
        <fullName evidence="2">histidine kinase</fullName>
        <ecNumber evidence="2">2.7.13.3</ecNumber>
    </recommendedName>
</protein>
<comment type="catalytic activity">
    <reaction evidence="1">
        <text>ATP + protein L-histidine = ADP + protein N-phospho-L-histidine.</text>
        <dbReference type="EC" id="2.7.13.3"/>
    </reaction>
</comment>
<reference evidence="6 7" key="1">
    <citation type="submission" date="2022-08" db="EMBL/GenBank/DDBJ databases">
        <title>Reclassification of Massilia species as members of the genera Telluria, Duganella, Pseudoduganella, Mokoshia gen. nov. and Zemynaea gen. nov. using orthogonal and non-orthogonal genome-based approaches.</title>
        <authorList>
            <person name="Bowman J.P."/>
        </authorList>
    </citation>
    <scope>NUCLEOTIDE SEQUENCE [LARGE SCALE GENOMIC DNA]</scope>
    <source>
        <strain evidence="6 7">JCM 31316</strain>
    </source>
</reference>
<dbReference type="EC" id="2.7.13.3" evidence="2"/>
<gene>
    <name evidence="6" type="ORF">NX784_06205</name>
</gene>
<dbReference type="SUPFAM" id="SSF47384">
    <property type="entry name" value="Homodimeric domain of signal transducing histidine kinase"/>
    <property type="match status" value="1"/>
</dbReference>